<dbReference type="Proteomes" id="UP000789390">
    <property type="component" value="Unassembled WGS sequence"/>
</dbReference>
<dbReference type="EMBL" id="CAKKLH010000065">
    <property type="protein sequence ID" value="CAH0101712.1"/>
    <property type="molecule type" value="Genomic_DNA"/>
</dbReference>
<evidence type="ECO:0000313" key="1">
    <source>
        <dbReference type="EMBL" id="CAH0101712.1"/>
    </source>
</evidence>
<keyword evidence="2" id="KW-1185">Reference proteome</keyword>
<reference evidence="1" key="1">
    <citation type="submission" date="2021-11" db="EMBL/GenBank/DDBJ databases">
        <authorList>
            <person name="Schell T."/>
        </authorList>
    </citation>
    <scope>NUCLEOTIDE SEQUENCE</scope>
    <source>
        <strain evidence="1">M5</strain>
    </source>
</reference>
<sequence>MGKSLSQSNFCDFLAIPSSPYFESLFVIRDFKNLIQFLLVHLTGIGNATLSEDNQEFTLYKIPSTAMDDFKSVNVAAVQNT</sequence>
<organism evidence="1 2">
    <name type="scientific">Daphnia galeata</name>
    <dbReference type="NCBI Taxonomy" id="27404"/>
    <lineage>
        <taxon>Eukaryota</taxon>
        <taxon>Metazoa</taxon>
        <taxon>Ecdysozoa</taxon>
        <taxon>Arthropoda</taxon>
        <taxon>Crustacea</taxon>
        <taxon>Branchiopoda</taxon>
        <taxon>Diplostraca</taxon>
        <taxon>Cladocera</taxon>
        <taxon>Anomopoda</taxon>
        <taxon>Daphniidae</taxon>
        <taxon>Daphnia</taxon>
    </lineage>
</organism>
<evidence type="ECO:0000313" key="2">
    <source>
        <dbReference type="Proteomes" id="UP000789390"/>
    </source>
</evidence>
<dbReference type="AlphaFoldDB" id="A0A8J2RIY5"/>
<gene>
    <name evidence="1" type="ORF">DGAL_LOCUS4051</name>
</gene>
<comment type="caution">
    <text evidence="1">The sequence shown here is derived from an EMBL/GenBank/DDBJ whole genome shotgun (WGS) entry which is preliminary data.</text>
</comment>
<name>A0A8J2RIY5_9CRUS</name>
<proteinExistence type="predicted"/>
<protein>
    <submittedName>
        <fullName evidence="1">Uncharacterized protein</fullName>
    </submittedName>
</protein>
<accession>A0A8J2RIY5</accession>